<comment type="caution">
    <text evidence="1">The sequence shown here is derived from an EMBL/GenBank/DDBJ whole genome shotgun (WGS) entry which is preliminary data.</text>
</comment>
<keyword evidence="2" id="KW-1185">Reference proteome</keyword>
<dbReference type="EMBL" id="JAQQBR010001832">
    <property type="protein sequence ID" value="KAK0166605.1"/>
    <property type="molecule type" value="Genomic_DNA"/>
</dbReference>
<name>A0AA39FBR1_MICHY</name>
<dbReference type="AlphaFoldDB" id="A0AA39FBR1"/>
<sequence>MRRSAAPQCRISRGLVGIHYQKLVLKGYQFYDDIFEFVRAIHNGNEPVTETLFYQCLSNSLSDAKDWDGQRKYRQAKK</sequence>
<organism evidence="1 2">
    <name type="scientific">Microctonus hyperodae</name>
    <name type="common">Parasitoid wasp</name>
    <dbReference type="NCBI Taxonomy" id="165561"/>
    <lineage>
        <taxon>Eukaryota</taxon>
        <taxon>Metazoa</taxon>
        <taxon>Ecdysozoa</taxon>
        <taxon>Arthropoda</taxon>
        <taxon>Hexapoda</taxon>
        <taxon>Insecta</taxon>
        <taxon>Pterygota</taxon>
        <taxon>Neoptera</taxon>
        <taxon>Endopterygota</taxon>
        <taxon>Hymenoptera</taxon>
        <taxon>Apocrita</taxon>
        <taxon>Ichneumonoidea</taxon>
        <taxon>Braconidae</taxon>
        <taxon>Euphorinae</taxon>
        <taxon>Microctonus</taxon>
    </lineage>
</organism>
<evidence type="ECO:0000313" key="2">
    <source>
        <dbReference type="Proteomes" id="UP001168972"/>
    </source>
</evidence>
<accession>A0AA39FBR1</accession>
<protein>
    <submittedName>
        <fullName evidence="1">Uncharacterized protein</fullName>
    </submittedName>
</protein>
<proteinExistence type="predicted"/>
<reference evidence="1" key="2">
    <citation type="submission" date="2023-03" db="EMBL/GenBank/DDBJ databases">
        <authorList>
            <person name="Inwood S.N."/>
            <person name="Skelly J.G."/>
            <person name="Guhlin J."/>
            <person name="Harrop T.W.R."/>
            <person name="Goldson S.G."/>
            <person name="Dearden P.K."/>
        </authorList>
    </citation>
    <scope>NUCLEOTIDE SEQUENCE</scope>
    <source>
        <strain evidence="1">Lincoln</strain>
        <tissue evidence="1">Whole body</tissue>
    </source>
</reference>
<evidence type="ECO:0000313" key="1">
    <source>
        <dbReference type="EMBL" id="KAK0166605.1"/>
    </source>
</evidence>
<reference evidence="1" key="1">
    <citation type="journal article" date="2023" name="bioRxiv">
        <title>Scaffold-level genome assemblies of two parasitoid biocontrol wasps reveal the parthenogenesis mechanism and an associated novel virus.</title>
        <authorList>
            <person name="Inwood S."/>
            <person name="Skelly J."/>
            <person name="Guhlin J."/>
            <person name="Harrop T."/>
            <person name="Goldson S."/>
            <person name="Dearden P."/>
        </authorList>
    </citation>
    <scope>NUCLEOTIDE SEQUENCE</scope>
    <source>
        <strain evidence="1">Lincoln</strain>
        <tissue evidence="1">Whole body</tissue>
    </source>
</reference>
<dbReference type="Proteomes" id="UP001168972">
    <property type="component" value="Unassembled WGS sequence"/>
</dbReference>
<gene>
    <name evidence="1" type="ORF">PV327_004098</name>
</gene>